<dbReference type="PANTHER" id="PTHR43390">
    <property type="entry name" value="SIGNAL PEPTIDASE I"/>
    <property type="match status" value="1"/>
</dbReference>
<proteinExistence type="inferred from homology"/>
<sequence>MSERYDRLRRIRREKRRQRRQQRSLKKTMKSALGWFISILTAAILGYGFVAFGFQTVYMVGPSMEPTLTDGESYLVNKAVYLVTSPERYDVVAYRIVENQDEYYSIKRVVGLPGETVLIQNGQVYINGNPLADYPVDCEIKTAGIAESAITLGENEYFLLGDNPDNSQDSRFQAAGNVQKSEMLGRVKIK</sequence>
<name>A0AAI9K1C4_9FIRM</name>
<dbReference type="RefSeq" id="WP_015534987.1">
    <property type="nucleotide sequence ID" value="NZ_BLYL01000001.1"/>
</dbReference>
<dbReference type="PANTHER" id="PTHR43390:SF1">
    <property type="entry name" value="CHLOROPLAST PROCESSING PEPTIDASE"/>
    <property type="match status" value="1"/>
</dbReference>
<dbReference type="GO" id="GO:0004252">
    <property type="term" value="F:serine-type endopeptidase activity"/>
    <property type="evidence" value="ECO:0007669"/>
    <property type="project" value="InterPro"/>
</dbReference>
<evidence type="ECO:0000256" key="6">
    <source>
        <dbReference type="PIRSR" id="PIRSR600223-1"/>
    </source>
</evidence>
<accession>A0AAI9K1C4</accession>
<comment type="similarity">
    <text evidence="3 7">Belongs to the peptidase S26 family.</text>
</comment>
<keyword evidence="7" id="KW-0645">Protease</keyword>
<comment type="subcellular location">
    <subcellularLocation>
        <location evidence="2">Cell membrane</location>
        <topology evidence="2">Single-pass type II membrane protein</topology>
    </subcellularLocation>
    <subcellularLocation>
        <location evidence="7">Membrane</location>
        <topology evidence="7">Single-pass type II membrane protein</topology>
    </subcellularLocation>
</comment>
<dbReference type="Proteomes" id="UP000660047">
    <property type="component" value="Unassembled WGS sequence"/>
</dbReference>
<organism evidence="9 10">
    <name type="scientific">Coprococcus eutactus</name>
    <dbReference type="NCBI Taxonomy" id="33043"/>
    <lineage>
        <taxon>Bacteria</taxon>
        <taxon>Bacillati</taxon>
        <taxon>Bacillota</taxon>
        <taxon>Clostridia</taxon>
        <taxon>Lachnospirales</taxon>
        <taxon>Lachnospiraceae</taxon>
        <taxon>Coprococcus</taxon>
    </lineage>
</organism>
<dbReference type="GO" id="GO:0009003">
    <property type="term" value="F:signal peptidase activity"/>
    <property type="evidence" value="ECO:0007669"/>
    <property type="project" value="UniProtKB-EC"/>
</dbReference>
<dbReference type="EC" id="3.4.21.89" evidence="4 7"/>
<dbReference type="CDD" id="cd06530">
    <property type="entry name" value="S26_SPase_I"/>
    <property type="match status" value="1"/>
</dbReference>
<dbReference type="NCBIfam" id="TIGR02227">
    <property type="entry name" value="sigpep_I_bact"/>
    <property type="match status" value="1"/>
</dbReference>
<gene>
    <name evidence="9" type="ORF">COEU31_02480</name>
</gene>
<evidence type="ECO:0000256" key="3">
    <source>
        <dbReference type="ARBA" id="ARBA00009370"/>
    </source>
</evidence>
<dbReference type="InterPro" id="IPR000223">
    <property type="entry name" value="Pept_S26A_signal_pept_1"/>
</dbReference>
<evidence type="ECO:0000259" key="8">
    <source>
        <dbReference type="Pfam" id="PF10502"/>
    </source>
</evidence>
<dbReference type="SUPFAM" id="SSF51306">
    <property type="entry name" value="LexA/Signal peptidase"/>
    <property type="match status" value="1"/>
</dbReference>
<feature type="active site" evidence="6">
    <location>
        <position position="63"/>
    </location>
</feature>
<evidence type="ECO:0000256" key="4">
    <source>
        <dbReference type="ARBA" id="ARBA00013208"/>
    </source>
</evidence>
<dbReference type="InterPro" id="IPR036286">
    <property type="entry name" value="LexA/Signal_pep-like_sf"/>
</dbReference>
<reference evidence="9" key="1">
    <citation type="submission" date="2020-06" db="EMBL/GenBank/DDBJ databases">
        <title>Characterization of fructooligosaccharide metabolism and fructooligosaccharide-degrading enzymes in human commensal butyrate producers.</title>
        <authorList>
            <person name="Tanno H."/>
            <person name="Fujii T."/>
            <person name="Hirano K."/>
            <person name="Maeno S."/>
            <person name="Tonozuka T."/>
            <person name="Sakamoto M."/>
            <person name="Ohkuma M."/>
            <person name="Tochio T."/>
            <person name="Endo A."/>
        </authorList>
    </citation>
    <scope>NUCLEOTIDE SEQUENCE</scope>
    <source>
        <strain evidence="9">JCM 31265</strain>
    </source>
</reference>
<dbReference type="PRINTS" id="PR00727">
    <property type="entry name" value="LEADERPTASE"/>
</dbReference>
<protein>
    <recommendedName>
        <fullName evidence="4 7">Signal peptidase I</fullName>
        <ecNumber evidence="4 7">3.4.21.89</ecNumber>
    </recommendedName>
</protein>
<dbReference type="InterPro" id="IPR019757">
    <property type="entry name" value="Pept_S26A_signal_pept_1_Lys-AS"/>
</dbReference>
<feature type="active site" evidence="6">
    <location>
        <position position="107"/>
    </location>
</feature>
<dbReference type="Pfam" id="PF10502">
    <property type="entry name" value="Peptidase_S26"/>
    <property type="match status" value="1"/>
</dbReference>
<dbReference type="Gene3D" id="2.10.109.10">
    <property type="entry name" value="Umud Fragment, subunit A"/>
    <property type="match status" value="1"/>
</dbReference>
<dbReference type="InterPro" id="IPR019533">
    <property type="entry name" value="Peptidase_S26"/>
</dbReference>
<evidence type="ECO:0000256" key="2">
    <source>
        <dbReference type="ARBA" id="ARBA00004401"/>
    </source>
</evidence>
<feature type="domain" description="Peptidase S26" evidence="8">
    <location>
        <begin position="34"/>
        <end position="189"/>
    </location>
</feature>
<dbReference type="EMBL" id="BLYL01000001">
    <property type="protein sequence ID" value="GFO93202.1"/>
    <property type="molecule type" value="Genomic_DNA"/>
</dbReference>
<dbReference type="GO" id="GO:0006465">
    <property type="term" value="P:signal peptide processing"/>
    <property type="evidence" value="ECO:0007669"/>
    <property type="project" value="InterPro"/>
</dbReference>
<dbReference type="AlphaFoldDB" id="A0AAI9K1C4"/>
<evidence type="ECO:0000256" key="5">
    <source>
        <dbReference type="ARBA" id="ARBA00022801"/>
    </source>
</evidence>
<comment type="caution">
    <text evidence="9">The sequence shown here is derived from an EMBL/GenBank/DDBJ whole genome shotgun (WGS) entry which is preliminary data.</text>
</comment>
<keyword evidence="5 7" id="KW-0378">Hydrolase</keyword>
<evidence type="ECO:0000313" key="10">
    <source>
        <dbReference type="Proteomes" id="UP000660047"/>
    </source>
</evidence>
<comment type="catalytic activity">
    <reaction evidence="1 7">
        <text>Cleavage of hydrophobic, N-terminal signal or leader sequences from secreted and periplasmic proteins.</text>
        <dbReference type="EC" id="3.4.21.89"/>
    </reaction>
</comment>
<evidence type="ECO:0000256" key="1">
    <source>
        <dbReference type="ARBA" id="ARBA00000677"/>
    </source>
</evidence>
<evidence type="ECO:0000256" key="7">
    <source>
        <dbReference type="RuleBase" id="RU362042"/>
    </source>
</evidence>
<dbReference type="GO" id="GO:0005886">
    <property type="term" value="C:plasma membrane"/>
    <property type="evidence" value="ECO:0007669"/>
    <property type="project" value="UniProtKB-SubCell"/>
</dbReference>
<dbReference type="PROSITE" id="PS00760">
    <property type="entry name" value="SPASE_I_2"/>
    <property type="match status" value="1"/>
</dbReference>
<evidence type="ECO:0000313" key="9">
    <source>
        <dbReference type="EMBL" id="GFO93202.1"/>
    </source>
</evidence>